<dbReference type="SUPFAM" id="SSF54523">
    <property type="entry name" value="Pili subunits"/>
    <property type="match status" value="1"/>
</dbReference>
<dbReference type="InterPro" id="IPR013545">
    <property type="entry name" value="T2SS_protein-GspG_C"/>
</dbReference>
<feature type="region of interest" description="Disordered" evidence="1">
    <location>
        <begin position="90"/>
        <end position="110"/>
    </location>
</feature>
<dbReference type="Gene3D" id="3.30.700.10">
    <property type="entry name" value="Glycoprotein, Type 4 Pilin"/>
    <property type="match status" value="1"/>
</dbReference>
<evidence type="ECO:0000256" key="1">
    <source>
        <dbReference type="SAM" id="MobiDB-lite"/>
    </source>
</evidence>
<dbReference type="InterPro" id="IPR045584">
    <property type="entry name" value="Pilin-like"/>
</dbReference>
<comment type="caution">
    <text evidence="3">The sequence shown here is derived from an EMBL/GenBank/DDBJ whole genome shotgun (WGS) entry which is preliminary data.</text>
</comment>
<dbReference type="Pfam" id="PF08334">
    <property type="entry name" value="T2SSG"/>
    <property type="match status" value="1"/>
</dbReference>
<accession>A0ABW2LDT5</accession>
<dbReference type="Proteomes" id="UP001596472">
    <property type="component" value="Unassembled WGS sequence"/>
</dbReference>
<organism evidence="3 4">
    <name type="scientific">Haloferula chungangensis</name>
    <dbReference type="NCBI Taxonomy" id="1048331"/>
    <lineage>
        <taxon>Bacteria</taxon>
        <taxon>Pseudomonadati</taxon>
        <taxon>Verrucomicrobiota</taxon>
        <taxon>Verrucomicrobiia</taxon>
        <taxon>Verrucomicrobiales</taxon>
        <taxon>Verrucomicrobiaceae</taxon>
        <taxon>Haloferula</taxon>
    </lineage>
</organism>
<reference evidence="4" key="1">
    <citation type="journal article" date="2019" name="Int. J. Syst. Evol. Microbiol.">
        <title>The Global Catalogue of Microorganisms (GCM) 10K type strain sequencing project: providing services to taxonomists for standard genome sequencing and annotation.</title>
        <authorList>
            <consortium name="The Broad Institute Genomics Platform"/>
            <consortium name="The Broad Institute Genome Sequencing Center for Infectious Disease"/>
            <person name="Wu L."/>
            <person name="Ma J."/>
        </authorList>
    </citation>
    <scope>NUCLEOTIDE SEQUENCE [LARGE SCALE GENOMIC DNA]</scope>
    <source>
        <strain evidence="4">CGMCC 4.1467</strain>
    </source>
</reference>
<proteinExistence type="predicted"/>
<evidence type="ECO:0000259" key="2">
    <source>
        <dbReference type="Pfam" id="PF08334"/>
    </source>
</evidence>
<name>A0ABW2LDT5_9BACT</name>
<evidence type="ECO:0000313" key="4">
    <source>
        <dbReference type="Proteomes" id="UP001596472"/>
    </source>
</evidence>
<dbReference type="EMBL" id="JBHTBS010000065">
    <property type="protein sequence ID" value="MFC7339725.1"/>
    <property type="molecule type" value="Genomic_DNA"/>
</dbReference>
<keyword evidence="4" id="KW-1185">Reference proteome</keyword>
<protein>
    <submittedName>
        <fullName evidence="3">Type II secretion system protein GspG</fullName>
    </submittedName>
</protein>
<sequence length="131" mass="14634">MTRELMLIQVFVLLSACDSNDTVNRELSPERAFKVLAAAVNTYAREAGEIPSTEQGLAALVERPENFDEDARWTQVMTRQMRDPWLSTYGYSANKDTDPPQFTLTSRGPDGVVSADDISEVFSVNLGDEER</sequence>
<gene>
    <name evidence="3" type="ORF">ACFQY0_21250</name>
</gene>
<evidence type="ECO:0000313" key="3">
    <source>
        <dbReference type="EMBL" id="MFC7339725.1"/>
    </source>
</evidence>
<dbReference type="PROSITE" id="PS51257">
    <property type="entry name" value="PROKAR_LIPOPROTEIN"/>
    <property type="match status" value="1"/>
</dbReference>
<feature type="domain" description="Type II secretion system protein GspG C-terminal" evidence="2">
    <location>
        <begin position="33"/>
        <end position="117"/>
    </location>
</feature>